<proteinExistence type="predicted"/>
<accession>A0A8R7PND7</accession>
<feature type="region of interest" description="Disordered" evidence="1">
    <location>
        <begin position="114"/>
        <end position="224"/>
    </location>
</feature>
<reference evidence="2" key="2">
    <citation type="submission" date="2018-03" db="EMBL/GenBank/DDBJ databases">
        <title>The Triticum urartu genome reveals the dynamic nature of wheat genome evolution.</title>
        <authorList>
            <person name="Ling H."/>
            <person name="Ma B."/>
            <person name="Shi X."/>
            <person name="Liu H."/>
            <person name="Dong L."/>
            <person name="Sun H."/>
            <person name="Cao Y."/>
            <person name="Gao Q."/>
            <person name="Zheng S."/>
            <person name="Li Y."/>
            <person name="Yu Y."/>
            <person name="Du H."/>
            <person name="Qi M."/>
            <person name="Li Y."/>
            <person name="Yu H."/>
            <person name="Cui Y."/>
            <person name="Wang N."/>
            <person name="Chen C."/>
            <person name="Wu H."/>
            <person name="Zhao Y."/>
            <person name="Zhang J."/>
            <person name="Li Y."/>
            <person name="Zhou W."/>
            <person name="Zhang B."/>
            <person name="Hu W."/>
            <person name="Eijk M."/>
            <person name="Tang J."/>
            <person name="Witsenboer H."/>
            <person name="Zhao S."/>
            <person name="Li Z."/>
            <person name="Zhang A."/>
            <person name="Wang D."/>
            <person name="Liang C."/>
        </authorList>
    </citation>
    <scope>NUCLEOTIDE SEQUENCE [LARGE SCALE GENOMIC DNA]</scope>
    <source>
        <strain evidence="2">cv. G1812</strain>
    </source>
</reference>
<name>A0A8R7PND7_TRIUA</name>
<evidence type="ECO:0000313" key="2">
    <source>
        <dbReference type="EnsemblPlants" id="TuG1812G0300001009.01.T01"/>
    </source>
</evidence>
<reference evidence="3" key="1">
    <citation type="journal article" date="2013" name="Nature">
        <title>Draft genome of the wheat A-genome progenitor Triticum urartu.</title>
        <authorList>
            <person name="Ling H.Q."/>
            <person name="Zhao S."/>
            <person name="Liu D."/>
            <person name="Wang J."/>
            <person name="Sun H."/>
            <person name="Zhang C."/>
            <person name="Fan H."/>
            <person name="Li D."/>
            <person name="Dong L."/>
            <person name="Tao Y."/>
            <person name="Gao C."/>
            <person name="Wu H."/>
            <person name="Li Y."/>
            <person name="Cui Y."/>
            <person name="Guo X."/>
            <person name="Zheng S."/>
            <person name="Wang B."/>
            <person name="Yu K."/>
            <person name="Liang Q."/>
            <person name="Yang W."/>
            <person name="Lou X."/>
            <person name="Chen J."/>
            <person name="Feng M."/>
            <person name="Jian J."/>
            <person name="Zhang X."/>
            <person name="Luo G."/>
            <person name="Jiang Y."/>
            <person name="Liu J."/>
            <person name="Wang Z."/>
            <person name="Sha Y."/>
            <person name="Zhang B."/>
            <person name="Wu H."/>
            <person name="Tang D."/>
            <person name="Shen Q."/>
            <person name="Xue P."/>
            <person name="Zou S."/>
            <person name="Wang X."/>
            <person name="Liu X."/>
            <person name="Wang F."/>
            <person name="Yang Y."/>
            <person name="An X."/>
            <person name="Dong Z."/>
            <person name="Zhang K."/>
            <person name="Zhang X."/>
            <person name="Luo M.C."/>
            <person name="Dvorak J."/>
            <person name="Tong Y."/>
            <person name="Wang J."/>
            <person name="Yang H."/>
            <person name="Li Z."/>
            <person name="Wang D."/>
            <person name="Zhang A."/>
            <person name="Wang J."/>
        </authorList>
    </citation>
    <scope>NUCLEOTIDE SEQUENCE</scope>
    <source>
        <strain evidence="3">cv. G1812</strain>
    </source>
</reference>
<evidence type="ECO:0000256" key="1">
    <source>
        <dbReference type="SAM" id="MobiDB-lite"/>
    </source>
</evidence>
<dbReference type="EnsemblPlants" id="TuG1812G0300001009.01.T01">
    <property type="protein sequence ID" value="TuG1812G0300001009.01.T01"/>
    <property type="gene ID" value="TuG1812G0300001009.01"/>
</dbReference>
<dbReference type="Gramene" id="TuG1812G0300001009.01.T01">
    <property type="protein sequence ID" value="TuG1812G0300001009.01.T01"/>
    <property type="gene ID" value="TuG1812G0300001009.01"/>
</dbReference>
<evidence type="ECO:0000313" key="3">
    <source>
        <dbReference type="Proteomes" id="UP000015106"/>
    </source>
</evidence>
<dbReference type="Proteomes" id="UP000015106">
    <property type="component" value="Chromosome 3"/>
</dbReference>
<reference evidence="2" key="3">
    <citation type="submission" date="2022-06" db="UniProtKB">
        <authorList>
            <consortium name="EnsemblPlants"/>
        </authorList>
    </citation>
    <scope>IDENTIFICATION</scope>
</reference>
<dbReference type="AlphaFoldDB" id="A0A8R7PND7"/>
<sequence>MIALVQEGKKKMKNATKYWICDKVKDWLIEDATLGAKALRKKIKEHHKVDIHYKRVYMAVAGRPQTERHKGCGEKKRKSGQHVCPICKEYGHHWHTCKKGNKDDIAAFMAMREPPKKRRKTIKTSESSIVPRGDDAPAAAMYFPPSQNLETTTKKKGKHNQTLETTNKKNAKGGKRATRKMELAKKDQNNPMVPFDSPTMGTRSKKAYPTSPAMGTRSKRRLSL</sequence>
<feature type="compositionally biased region" description="Basic and acidic residues" evidence="1">
    <location>
        <begin position="179"/>
        <end position="188"/>
    </location>
</feature>
<keyword evidence="3" id="KW-1185">Reference proteome</keyword>
<organism evidence="2 3">
    <name type="scientific">Triticum urartu</name>
    <name type="common">Red wild einkorn</name>
    <name type="synonym">Crithodium urartu</name>
    <dbReference type="NCBI Taxonomy" id="4572"/>
    <lineage>
        <taxon>Eukaryota</taxon>
        <taxon>Viridiplantae</taxon>
        <taxon>Streptophyta</taxon>
        <taxon>Embryophyta</taxon>
        <taxon>Tracheophyta</taxon>
        <taxon>Spermatophyta</taxon>
        <taxon>Magnoliopsida</taxon>
        <taxon>Liliopsida</taxon>
        <taxon>Poales</taxon>
        <taxon>Poaceae</taxon>
        <taxon>BOP clade</taxon>
        <taxon>Pooideae</taxon>
        <taxon>Triticodae</taxon>
        <taxon>Triticeae</taxon>
        <taxon>Triticinae</taxon>
        <taxon>Triticum</taxon>
    </lineage>
</organism>
<protein>
    <submittedName>
        <fullName evidence="2">Uncharacterized protein</fullName>
    </submittedName>
</protein>
<feature type="compositionally biased region" description="Basic residues" evidence="1">
    <location>
        <begin position="169"/>
        <end position="178"/>
    </location>
</feature>